<keyword evidence="1" id="KW-1133">Transmembrane helix</keyword>
<dbReference type="RefSeq" id="WP_097111911.1">
    <property type="nucleotide sequence ID" value="NZ_OBEB01000005.1"/>
</dbReference>
<name>A0A285J376_9GAMM</name>
<evidence type="ECO:0000313" key="3">
    <source>
        <dbReference type="Proteomes" id="UP000219353"/>
    </source>
</evidence>
<feature type="transmembrane region" description="Helical" evidence="1">
    <location>
        <begin position="119"/>
        <end position="143"/>
    </location>
</feature>
<evidence type="ECO:0000256" key="1">
    <source>
        <dbReference type="SAM" id="Phobius"/>
    </source>
</evidence>
<protein>
    <submittedName>
        <fullName evidence="2">Uncharacterized protein</fullName>
    </submittedName>
</protein>
<proteinExistence type="predicted"/>
<dbReference type="Pfam" id="PF22564">
    <property type="entry name" value="HAAS"/>
    <property type="match status" value="1"/>
</dbReference>
<feature type="transmembrane region" description="Helical" evidence="1">
    <location>
        <begin position="216"/>
        <end position="235"/>
    </location>
</feature>
<gene>
    <name evidence="2" type="ORF">SAMN06297280_2702</name>
</gene>
<feature type="transmembrane region" description="Helical" evidence="1">
    <location>
        <begin position="85"/>
        <end position="107"/>
    </location>
</feature>
<dbReference type="OrthoDB" id="116789at2"/>
<dbReference type="AlphaFoldDB" id="A0A285J376"/>
<dbReference type="EMBL" id="OBEB01000005">
    <property type="protein sequence ID" value="SNY54658.1"/>
    <property type="molecule type" value="Genomic_DNA"/>
</dbReference>
<keyword evidence="1" id="KW-0812">Transmembrane</keyword>
<accession>A0A285J376</accession>
<sequence length="318" mass="35734">MELVKRYVAAVQRELPEQKRQEIGRELQANIMDQLDALAEQQGTALSEQQVADVLKKMGPPQHVARQFSPIQPLIPAHLMPLYKYTMYMVLGVLFVLQIVFMTSHWLTGSDFGPISFVLGIASGFIEDAIFGFTAITLGFALMPANTRSGQRKSANQWQPADLPPVGAGWQHISLSDVFTDLATYTFLLLIIWFPLWQQLFAGGEPVSSVFTQQSLQLLIWFSPFIVLGVLSSLWQLQRRLWSRPMLSLNLIVNLAFVIILVLLATLGPVLQLDTANWSGYFSPEAVQQAVKRGLLITSLIPGYEVIRDILRLRKLNK</sequence>
<feature type="transmembrane region" description="Helical" evidence="1">
    <location>
        <begin position="247"/>
        <end position="270"/>
    </location>
</feature>
<organism evidence="2 3">
    <name type="scientific">Arsukibacterium tuosuense</name>
    <dbReference type="NCBI Taxonomy" id="1323745"/>
    <lineage>
        <taxon>Bacteria</taxon>
        <taxon>Pseudomonadati</taxon>
        <taxon>Pseudomonadota</taxon>
        <taxon>Gammaproteobacteria</taxon>
        <taxon>Chromatiales</taxon>
        <taxon>Chromatiaceae</taxon>
        <taxon>Arsukibacterium</taxon>
    </lineage>
</organism>
<keyword evidence="3" id="KW-1185">Reference proteome</keyword>
<reference evidence="3" key="1">
    <citation type="submission" date="2017-09" db="EMBL/GenBank/DDBJ databases">
        <authorList>
            <person name="Varghese N."/>
            <person name="Submissions S."/>
        </authorList>
    </citation>
    <scope>NUCLEOTIDE SEQUENCE [LARGE SCALE GENOMIC DNA]</scope>
    <source>
        <strain evidence="3">CGMCC 1.12461</strain>
    </source>
</reference>
<dbReference type="Proteomes" id="UP000219353">
    <property type="component" value="Unassembled WGS sequence"/>
</dbReference>
<keyword evidence="1" id="KW-0472">Membrane</keyword>
<feature type="transmembrane region" description="Helical" evidence="1">
    <location>
        <begin position="178"/>
        <end position="196"/>
    </location>
</feature>
<evidence type="ECO:0000313" key="2">
    <source>
        <dbReference type="EMBL" id="SNY54658.1"/>
    </source>
</evidence>